<evidence type="ECO:0000259" key="4">
    <source>
        <dbReference type="Pfam" id="PF02678"/>
    </source>
</evidence>
<dbReference type="EMBL" id="BRPK01000013">
    <property type="protein sequence ID" value="GLB43309.1"/>
    <property type="molecule type" value="Genomic_DNA"/>
</dbReference>
<protein>
    <submittedName>
        <fullName evidence="5">Pirin family protein</fullName>
    </submittedName>
</protein>
<sequence>MLVIQPWVQQHQNRHLADTRPSRNAGRKLAKAGYYVMQPKTVIFIHIALLPVYLTVAVYLNLIPPTVVSNLSSLLRLAKTNLLKQRLAASLSSALHSSEPSSQAENMSTLQFSLRPSQERGKADHGWLKTFHTFSFAMYQDHKHELWGPLRVINEDRVLPGTGFGTHSHREFEIFSYVVSGELEHKDSMGNVEVLKRGDIQLTSAGTGISHSEKTYGSRPVHFLQIWSLPHTSRLTPKYYTRTFFDAEKTNKWVRVVAPAGSEGVSDDREAPGPAPVRSALTLYATLAEKGQKVEQPLKGKKGYVHVVQTSGYNPGKATGAAVRIGATGSPAELELEEGDGAYIAMGNGGSTFVLENIGDKTAEVLLFDLE</sequence>
<keyword evidence="3" id="KW-0812">Transmembrane</keyword>
<evidence type="ECO:0000313" key="5">
    <source>
        <dbReference type="EMBL" id="GLB43309.1"/>
    </source>
</evidence>
<gene>
    <name evidence="5" type="ORF">LshimejAT787_1302100</name>
</gene>
<evidence type="ECO:0000256" key="3">
    <source>
        <dbReference type="SAM" id="Phobius"/>
    </source>
</evidence>
<dbReference type="InterPro" id="IPR011051">
    <property type="entry name" value="RmlC_Cupin_sf"/>
</dbReference>
<keyword evidence="3" id="KW-0472">Membrane</keyword>
<proteinExistence type="inferred from homology"/>
<keyword evidence="6" id="KW-1185">Reference proteome</keyword>
<dbReference type="InterPro" id="IPR014710">
    <property type="entry name" value="RmlC-like_jellyroll"/>
</dbReference>
<dbReference type="InterPro" id="IPR003829">
    <property type="entry name" value="Pirin_N_dom"/>
</dbReference>
<feature type="domain" description="Pirin N-terminal" evidence="4">
    <location>
        <begin position="117"/>
        <end position="227"/>
    </location>
</feature>
<evidence type="ECO:0000256" key="1">
    <source>
        <dbReference type="ARBA" id="ARBA00008416"/>
    </source>
</evidence>
<feature type="transmembrane region" description="Helical" evidence="3">
    <location>
        <begin position="41"/>
        <end position="62"/>
    </location>
</feature>
<name>A0A9P3PXC1_LYOSH</name>
<dbReference type="InterPro" id="IPR012093">
    <property type="entry name" value="Pirin"/>
</dbReference>
<evidence type="ECO:0000256" key="2">
    <source>
        <dbReference type="RuleBase" id="RU003457"/>
    </source>
</evidence>
<keyword evidence="3" id="KW-1133">Transmembrane helix</keyword>
<dbReference type="AlphaFoldDB" id="A0A9P3PXC1"/>
<comment type="caution">
    <text evidence="5">The sequence shown here is derived from an EMBL/GenBank/DDBJ whole genome shotgun (WGS) entry which is preliminary data.</text>
</comment>
<dbReference type="Gene3D" id="2.60.120.10">
    <property type="entry name" value="Jelly Rolls"/>
    <property type="match status" value="2"/>
</dbReference>
<dbReference type="SUPFAM" id="SSF51182">
    <property type="entry name" value="RmlC-like cupins"/>
    <property type="match status" value="1"/>
</dbReference>
<dbReference type="PANTHER" id="PTHR43212:SF3">
    <property type="entry name" value="QUERCETIN 2,3-DIOXYGENASE"/>
    <property type="match status" value="1"/>
</dbReference>
<dbReference type="PANTHER" id="PTHR43212">
    <property type="entry name" value="QUERCETIN 2,3-DIOXYGENASE"/>
    <property type="match status" value="1"/>
</dbReference>
<dbReference type="CDD" id="cd02910">
    <property type="entry name" value="cupin_Yhhw_N"/>
    <property type="match status" value="1"/>
</dbReference>
<evidence type="ECO:0000313" key="6">
    <source>
        <dbReference type="Proteomes" id="UP001063166"/>
    </source>
</evidence>
<dbReference type="OrthoDB" id="10261807at2759"/>
<dbReference type="Pfam" id="PF02678">
    <property type="entry name" value="Pirin"/>
    <property type="match status" value="1"/>
</dbReference>
<comment type="similarity">
    <text evidence="1 2">Belongs to the pirin family.</text>
</comment>
<dbReference type="Proteomes" id="UP001063166">
    <property type="component" value="Unassembled WGS sequence"/>
</dbReference>
<organism evidence="5 6">
    <name type="scientific">Lyophyllum shimeji</name>
    <name type="common">Hon-shimeji</name>
    <name type="synonym">Tricholoma shimeji</name>
    <dbReference type="NCBI Taxonomy" id="47721"/>
    <lineage>
        <taxon>Eukaryota</taxon>
        <taxon>Fungi</taxon>
        <taxon>Dikarya</taxon>
        <taxon>Basidiomycota</taxon>
        <taxon>Agaricomycotina</taxon>
        <taxon>Agaricomycetes</taxon>
        <taxon>Agaricomycetidae</taxon>
        <taxon>Agaricales</taxon>
        <taxon>Tricholomatineae</taxon>
        <taxon>Lyophyllaceae</taxon>
        <taxon>Lyophyllum</taxon>
    </lineage>
</organism>
<reference evidence="5" key="1">
    <citation type="submission" date="2022-07" db="EMBL/GenBank/DDBJ databases">
        <title>The genome of Lyophyllum shimeji provides insight into the initial evolution of ectomycorrhizal fungal genome.</title>
        <authorList>
            <person name="Kobayashi Y."/>
            <person name="Shibata T."/>
            <person name="Hirakawa H."/>
            <person name="Shigenobu S."/>
            <person name="Nishiyama T."/>
            <person name="Yamada A."/>
            <person name="Hasebe M."/>
            <person name="Kawaguchi M."/>
        </authorList>
    </citation>
    <scope>NUCLEOTIDE SEQUENCE</scope>
    <source>
        <strain evidence="5">AT787</strain>
    </source>
</reference>
<accession>A0A9P3PXC1</accession>